<gene>
    <name evidence="2" type="ORF">BDN71DRAFT_81229</name>
</gene>
<dbReference type="OrthoDB" id="2744543at2759"/>
<dbReference type="Pfam" id="PF13673">
    <property type="entry name" value="Acetyltransf_10"/>
    <property type="match status" value="1"/>
</dbReference>
<comment type="caution">
    <text evidence="2">The sequence shown here is derived from an EMBL/GenBank/DDBJ whole genome shotgun (WGS) entry which is preliminary data.</text>
</comment>
<feature type="domain" description="N-acetyltransferase" evidence="1">
    <location>
        <begin position="76"/>
        <end position="140"/>
    </location>
</feature>
<dbReference type="SUPFAM" id="SSF55729">
    <property type="entry name" value="Acyl-CoA N-acyltransferases (Nat)"/>
    <property type="match status" value="1"/>
</dbReference>
<accession>A0A9P5ZN41</accession>
<dbReference type="InterPro" id="IPR052523">
    <property type="entry name" value="Trichothecene_AcTrans"/>
</dbReference>
<proteinExistence type="predicted"/>
<dbReference type="InterPro" id="IPR000182">
    <property type="entry name" value="GNAT_dom"/>
</dbReference>
<dbReference type="PANTHER" id="PTHR42791:SF1">
    <property type="entry name" value="N-ACETYLTRANSFERASE DOMAIN-CONTAINING PROTEIN"/>
    <property type="match status" value="1"/>
</dbReference>
<dbReference type="EMBL" id="MU154621">
    <property type="protein sequence ID" value="KAF9491352.1"/>
    <property type="molecule type" value="Genomic_DNA"/>
</dbReference>
<name>A0A9P5ZN41_PLEER</name>
<sequence length="164" mass="17907">MRLFLIVSRRRKIMLTVEYEQSYVIATTPELREPTTIIGRILDWSIAATTWTWGLLCSAELKKITSATESIYSDQAKDMVHIDGLAMSSQSQGRCYAGALLDAVTVKADAASRATYLESSNVANTGFYASHGFRTVGDRMRGRQSSVERAANGGNIDGARTCAS</sequence>
<dbReference type="InterPro" id="IPR016181">
    <property type="entry name" value="Acyl_CoA_acyltransferase"/>
</dbReference>
<evidence type="ECO:0000259" key="1">
    <source>
        <dbReference type="Pfam" id="PF13673"/>
    </source>
</evidence>
<dbReference type="AlphaFoldDB" id="A0A9P5ZN41"/>
<keyword evidence="3" id="KW-1185">Reference proteome</keyword>
<organism evidence="2 3">
    <name type="scientific">Pleurotus eryngii</name>
    <name type="common">Boletus of the steppes</name>
    <dbReference type="NCBI Taxonomy" id="5323"/>
    <lineage>
        <taxon>Eukaryota</taxon>
        <taxon>Fungi</taxon>
        <taxon>Dikarya</taxon>
        <taxon>Basidiomycota</taxon>
        <taxon>Agaricomycotina</taxon>
        <taxon>Agaricomycetes</taxon>
        <taxon>Agaricomycetidae</taxon>
        <taxon>Agaricales</taxon>
        <taxon>Pleurotineae</taxon>
        <taxon>Pleurotaceae</taxon>
        <taxon>Pleurotus</taxon>
    </lineage>
</organism>
<evidence type="ECO:0000313" key="3">
    <source>
        <dbReference type="Proteomes" id="UP000807025"/>
    </source>
</evidence>
<reference evidence="2" key="1">
    <citation type="submission" date="2020-11" db="EMBL/GenBank/DDBJ databases">
        <authorList>
            <consortium name="DOE Joint Genome Institute"/>
            <person name="Ahrendt S."/>
            <person name="Riley R."/>
            <person name="Andreopoulos W."/>
            <person name="Labutti K."/>
            <person name="Pangilinan J."/>
            <person name="Ruiz-Duenas F.J."/>
            <person name="Barrasa J.M."/>
            <person name="Sanchez-Garcia M."/>
            <person name="Camarero S."/>
            <person name="Miyauchi S."/>
            <person name="Serrano A."/>
            <person name="Linde D."/>
            <person name="Babiker R."/>
            <person name="Drula E."/>
            <person name="Ayuso-Fernandez I."/>
            <person name="Pacheco R."/>
            <person name="Padilla G."/>
            <person name="Ferreira P."/>
            <person name="Barriuso J."/>
            <person name="Kellner H."/>
            <person name="Castanera R."/>
            <person name="Alfaro M."/>
            <person name="Ramirez L."/>
            <person name="Pisabarro A.G."/>
            <person name="Kuo A."/>
            <person name="Tritt A."/>
            <person name="Lipzen A."/>
            <person name="He G."/>
            <person name="Yan M."/>
            <person name="Ng V."/>
            <person name="Cullen D."/>
            <person name="Martin F."/>
            <person name="Rosso M.-N."/>
            <person name="Henrissat B."/>
            <person name="Hibbett D."/>
            <person name="Martinez A.T."/>
            <person name="Grigoriev I.V."/>
        </authorList>
    </citation>
    <scope>NUCLEOTIDE SEQUENCE</scope>
    <source>
        <strain evidence="2">ATCC 90797</strain>
    </source>
</reference>
<protein>
    <recommendedName>
        <fullName evidence="1">N-acetyltransferase domain-containing protein</fullName>
    </recommendedName>
</protein>
<dbReference type="Proteomes" id="UP000807025">
    <property type="component" value="Unassembled WGS sequence"/>
</dbReference>
<evidence type="ECO:0000313" key="2">
    <source>
        <dbReference type="EMBL" id="KAF9491352.1"/>
    </source>
</evidence>
<dbReference type="PANTHER" id="PTHR42791">
    <property type="entry name" value="GNAT FAMILY ACETYLTRANSFERASE"/>
    <property type="match status" value="1"/>
</dbReference>
<dbReference type="Gene3D" id="3.40.630.30">
    <property type="match status" value="1"/>
</dbReference>